<accession>A0A8T1NEG6</accession>
<name>A0A8T1NEG6_CARIL</name>
<reference evidence="3" key="1">
    <citation type="submission" date="2020-12" db="EMBL/GenBank/DDBJ databases">
        <title>WGS assembly of Carya illinoinensis cv. Pawnee.</title>
        <authorList>
            <person name="Platts A."/>
            <person name="Shu S."/>
            <person name="Wright S."/>
            <person name="Barry K."/>
            <person name="Edger P."/>
            <person name="Pires J.C."/>
            <person name="Schmutz J."/>
        </authorList>
    </citation>
    <scope>NUCLEOTIDE SEQUENCE</scope>
    <source>
        <tissue evidence="3">Leaf</tissue>
    </source>
</reference>
<protein>
    <submittedName>
        <fullName evidence="3">Uncharacterized protein</fullName>
    </submittedName>
</protein>
<comment type="caution">
    <text evidence="3">The sequence shown here is derived from an EMBL/GenBank/DDBJ whole genome shotgun (WGS) entry which is preliminary data.</text>
</comment>
<evidence type="ECO:0000256" key="1">
    <source>
        <dbReference type="SAM" id="MobiDB-lite"/>
    </source>
</evidence>
<sequence>MAGTSTPCIECCMKERFKAVMAAGENAKNQPQTAPTPKLQKVKFLLRDNKNFAKFYEPRVVSLGPIHHGKEKYRLGEKYKLGLTKDFVTESCENVTIEDLYKKIEEEIKALRECFEEEVTRPYDNGGLAWILFVDGCAVLQYIYYAVKEKFTEKSIKRASVAFWQQDLFLLENQLPYRLLESLMSLSKMKGKFRSSIRDFIKKNHNMVLEGGQQLPGNRERSEDSEPPPTHLLDLLRTSLLGPPGSQTKTKKSKIERKDPEWQSYRNLQELKAAGIIVKRSCIKTGNYLRSISFARKWINLLPGKYFNLHTGHISLPPMIVDDSTRPKFLNMIAYEMCLDFYNDFGVTSYISFLDSLIDEASDVKDLRKARVLYNFLGSDEEVAQLFNEIGTDLVPDLKAYKDVKYQIQECYDNTWMKFTAEFFHYHFRNSWTGLASLGALFALFLGATQTWFAVFSPDDCNDFCKKFTQNL</sequence>
<keyword evidence="2" id="KW-0472">Membrane</keyword>
<dbReference type="PANTHER" id="PTHR31170">
    <property type="entry name" value="BNAC04G53230D PROTEIN"/>
    <property type="match status" value="1"/>
</dbReference>
<dbReference type="InterPro" id="IPR004158">
    <property type="entry name" value="DUF247_pln"/>
</dbReference>
<keyword evidence="4" id="KW-1185">Reference proteome</keyword>
<proteinExistence type="predicted"/>
<dbReference type="PANTHER" id="PTHR31170:SF25">
    <property type="entry name" value="BNAA09G04570D PROTEIN"/>
    <property type="match status" value="1"/>
</dbReference>
<gene>
    <name evidence="3" type="ORF">CIPAW_15G121800</name>
</gene>
<dbReference type="Pfam" id="PF03140">
    <property type="entry name" value="DUF247"/>
    <property type="match status" value="1"/>
</dbReference>
<dbReference type="Proteomes" id="UP000811609">
    <property type="component" value="Chromosome 15"/>
</dbReference>
<keyword evidence="2" id="KW-0812">Transmembrane</keyword>
<organism evidence="3 4">
    <name type="scientific">Carya illinoinensis</name>
    <name type="common">Pecan</name>
    <dbReference type="NCBI Taxonomy" id="32201"/>
    <lineage>
        <taxon>Eukaryota</taxon>
        <taxon>Viridiplantae</taxon>
        <taxon>Streptophyta</taxon>
        <taxon>Embryophyta</taxon>
        <taxon>Tracheophyta</taxon>
        <taxon>Spermatophyta</taxon>
        <taxon>Magnoliopsida</taxon>
        <taxon>eudicotyledons</taxon>
        <taxon>Gunneridae</taxon>
        <taxon>Pentapetalae</taxon>
        <taxon>rosids</taxon>
        <taxon>fabids</taxon>
        <taxon>Fagales</taxon>
        <taxon>Juglandaceae</taxon>
        <taxon>Carya</taxon>
    </lineage>
</organism>
<feature type="transmembrane region" description="Helical" evidence="2">
    <location>
        <begin position="435"/>
        <end position="456"/>
    </location>
</feature>
<evidence type="ECO:0000256" key="2">
    <source>
        <dbReference type="SAM" id="Phobius"/>
    </source>
</evidence>
<dbReference type="AlphaFoldDB" id="A0A8T1NEG6"/>
<dbReference type="EMBL" id="CM031823">
    <property type="protein sequence ID" value="KAG6627357.1"/>
    <property type="molecule type" value="Genomic_DNA"/>
</dbReference>
<feature type="region of interest" description="Disordered" evidence="1">
    <location>
        <begin position="238"/>
        <end position="258"/>
    </location>
</feature>
<evidence type="ECO:0000313" key="3">
    <source>
        <dbReference type="EMBL" id="KAG6627357.1"/>
    </source>
</evidence>
<keyword evidence="2" id="KW-1133">Transmembrane helix</keyword>
<evidence type="ECO:0000313" key="4">
    <source>
        <dbReference type="Proteomes" id="UP000811609"/>
    </source>
</evidence>